<dbReference type="AlphaFoldDB" id="A0A5M6J0H7"/>
<dbReference type="SUPFAM" id="SSF53474">
    <property type="entry name" value="alpha/beta-Hydrolases"/>
    <property type="match status" value="2"/>
</dbReference>
<dbReference type="GO" id="GO:0016787">
    <property type="term" value="F:hydrolase activity"/>
    <property type="evidence" value="ECO:0007669"/>
    <property type="project" value="UniProtKB-KW"/>
</dbReference>
<dbReference type="Pfam" id="PF10503">
    <property type="entry name" value="Esterase_PHB"/>
    <property type="match status" value="1"/>
</dbReference>
<reference evidence="4 5" key="1">
    <citation type="submission" date="2019-09" db="EMBL/GenBank/DDBJ databases">
        <title>Genome sequence of Rhodovastum atsumiense, a diverse member of the Acetobacteraceae family of non-sulfur purple photosynthetic bacteria.</title>
        <authorList>
            <person name="Meyer T."/>
            <person name="Kyndt J."/>
        </authorList>
    </citation>
    <scope>NUCLEOTIDE SEQUENCE [LARGE SCALE GENOMIC DNA]</scope>
    <source>
        <strain evidence="4 5">DSM 21279</strain>
    </source>
</reference>
<dbReference type="InterPro" id="IPR010126">
    <property type="entry name" value="Esterase_phb"/>
</dbReference>
<dbReference type="InterPro" id="IPR050955">
    <property type="entry name" value="Plant_Biomass_Hydrol_Est"/>
</dbReference>
<protein>
    <submittedName>
        <fullName evidence="4">PHB depolymerase family esterase</fullName>
    </submittedName>
</protein>
<sequence length="324" mass="33380">MLDALLGQVPGLRQVLDAVGLMPDLDADRPDQGGSGRSETLSGFGSNPGGLGARVHLPAAGPRQGAPLLVLLHGCGQAPGRFAREAGWIALADRLGAPLLLPEQSPSNNGGRCFNWFEPEDIARERGEAASIRQMVGAVVAAFSCDPGRVFVAGLSAGGALAVGALAAYPEVFAAGAVAAALPAGCARDMSQAMTRMSRAGDDSDGPSWEARARALAPAGYGGAWPRLSIWHGEADLTVDPANAANLAKQWTALHGTGGAPTLDLSPRPGLRRRVWHEAVEVWTVAGMSHGFPAAGPASDRFVIDIGLPAVEEIARFWGLLPSA</sequence>
<dbReference type="GO" id="GO:0005576">
    <property type="term" value="C:extracellular region"/>
    <property type="evidence" value="ECO:0007669"/>
    <property type="project" value="InterPro"/>
</dbReference>
<keyword evidence="5" id="KW-1185">Reference proteome</keyword>
<comment type="caution">
    <text evidence="4">The sequence shown here is derived from an EMBL/GenBank/DDBJ whole genome shotgun (WGS) entry which is preliminary data.</text>
</comment>
<keyword evidence="2" id="KW-0378">Hydrolase</keyword>
<evidence type="ECO:0000313" key="5">
    <source>
        <dbReference type="Proteomes" id="UP000325255"/>
    </source>
</evidence>
<dbReference type="RefSeq" id="WP_150039458.1">
    <property type="nucleotide sequence ID" value="NZ_OW485601.1"/>
</dbReference>
<dbReference type="Proteomes" id="UP000325255">
    <property type="component" value="Unassembled WGS sequence"/>
</dbReference>
<dbReference type="OrthoDB" id="9767239at2"/>
<evidence type="ECO:0000256" key="3">
    <source>
        <dbReference type="SAM" id="MobiDB-lite"/>
    </source>
</evidence>
<dbReference type="InterPro" id="IPR029058">
    <property type="entry name" value="AB_hydrolase_fold"/>
</dbReference>
<accession>A0A5M6J0H7</accession>
<proteinExistence type="predicted"/>
<name>A0A5M6J0H7_9PROT</name>
<gene>
    <name evidence="4" type="ORF">F1189_04690</name>
</gene>
<keyword evidence="1" id="KW-0732">Signal</keyword>
<dbReference type="NCBIfam" id="TIGR01840">
    <property type="entry name" value="esterase_phb"/>
    <property type="match status" value="1"/>
</dbReference>
<dbReference type="EMBL" id="VWPK01000005">
    <property type="protein sequence ID" value="KAA5613709.1"/>
    <property type="molecule type" value="Genomic_DNA"/>
</dbReference>
<evidence type="ECO:0000313" key="4">
    <source>
        <dbReference type="EMBL" id="KAA5613709.1"/>
    </source>
</evidence>
<feature type="region of interest" description="Disordered" evidence="3">
    <location>
        <begin position="23"/>
        <end position="46"/>
    </location>
</feature>
<dbReference type="PANTHER" id="PTHR43037">
    <property type="entry name" value="UNNAMED PRODUCT-RELATED"/>
    <property type="match status" value="1"/>
</dbReference>
<dbReference type="PANTHER" id="PTHR43037:SF1">
    <property type="entry name" value="BLL1128 PROTEIN"/>
    <property type="match status" value="1"/>
</dbReference>
<evidence type="ECO:0000256" key="2">
    <source>
        <dbReference type="ARBA" id="ARBA00022801"/>
    </source>
</evidence>
<organism evidence="4 5">
    <name type="scientific">Rhodovastum atsumiense</name>
    <dbReference type="NCBI Taxonomy" id="504468"/>
    <lineage>
        <taxon>Bacteria</taxon>
        <taxon>Pseudomonadati</taxon>
        <taxon>Pseudomonadota</taxon>
        <taxon>Alphaproteobacteria</taxon>
        <taxon>Acetobacterales</taxon>
        <taxon>Acetobacteraceae</taxon>
        <taxon>Rhodovastum</taxon>
    </lineage>
</organism>
<dbReference type="Gene3D" id="3.40.50.1820">
    <property type="entry name" value="alpha/beta hydrolase"/>
    <property type="match status" value="1"/>
</dbReference>
<evidence type="ECO:0000256" key="1">
    <source>
        <dbReference type="ARBA" id="ARBA00022729"/>
    </source>
</evidence>